<dbReference type="InterPro" id="IPR031052">
    <property type="entry name" value="FHY3/FAR1"/>
</dbReference>
<organism evidence="8 9">
    <name type="scientific">Rhododendron griersonianum</name>
    <dbReference type="NCBI Taxonomy" id="479676"/>
    <lineage>
        <taxon>Eukaryota</taxon>
        <taxon>Viridiplantae</taxon>
        <taxon>Streptophyta</taxon>
        <taxon>Embryophyta</taxon>
        <taxon>Tracheophyta</taxon>
        <taxon>Spermatophyta</taxon>
        <taxon>Magnoliopsida</taxon>
        <taxon>eudicotyledons</taxon>
        <taxon>Gunneridae</taxon>
        <taxon>Pentapetalae</taxon>
        <taxon>asterids</taxon>
        <taxon>Ericales</taxon>
        <taxon>Ericaceae</taxon>
        <taxon>Ericoideae</taxon>
        <taxon>Rhodoreae</taxon>
        <taxon>Rhododendron</taxon>
    </lineage>
</organism>
<comment type="function">
    <text evidence="6">Putative transcription activator involved in regulating light control of development.</text>
</comment>
<proteinExistence type="inferred from homology"/>
<evidence type="ECO:0000256" key="4">
    <source>
        <dbReference type="ARBA" id="ARBA00022833"/>
    </source>
</evidence>
<evidence type="ECO:0000313" key="9">
    <source>
        <dbReference type="Proteomes" id="UP000823749"/>
    </source>
</evidence>
<reference evidence="8" key="1">
    <citation type="submission" date="2020-08" db="EMBL/GenBank/DDBJ databases">
        <title>Plant Genome Project.</title>
        <authorList>
            <person name="Zhang R.-G."/>
        </authorList>
    </citation>
    <scope>NUCLEOTIDE SEQUENCE</scope>
    <source>
        <strain evidence="8">WSP0</strain>
        <tissue evidence="8">Leaf</tissue>
    </source>
</reference>
<dbReference type="InterPro" id="IPR004330">
    <property type="entry name" value="FAR1_DNA_bnd_dom"/>
</dbReference>
<keyword evidence="3 5" id="KW-0863">Zinc-finger</keyword>
<keyword evidence="6" id="KW-0539">Nucleus</keyword>
<dbReference type="SMART" id="SM00575">
    <property type="entry name" value="ZnF_PMZ"/>
    <property type="match status" value="1"/>
</dbReference>
<evidence type="ECO:0000256" key="2">
    <source>
        <dbReference type="ARBA" id="ARBA00022723"/>
    </source>
</evidence>
<keyword evidence="9" id="KW-1185">Reference proteome</keyword>
<dbReference type="Pfam" id="PF03101">
    <property type="entry name" value="FAR1"/>
    <property type="match status" value="1"/>
</dbReference>
<dbReference type="AlphaFoldDB" id="A0AAV6KYC7"/>
<dbReference type="GO" id="GO:0005634">
    <property type="term" value="C:nucleus"/>
    <property type="evidence" value="ECO:0007669"/>
    <property type="project" value="UniProtKB-SubCell"/>
</dbReference>
<name>A0AAV6KYC7_9ERIC</name>
<dbReference type="Pfam" id="PF04434">
    <property type="entry name" value="SWIM"/>
    <property type="match status" value="1"/>
</dbReference>
<accession>A0AAV6KYC7</accession>
<evidence type="ECO:0000256" key="5">
    <source>
        <dbReference type="PROSITE-ProRule" id="PRU00325"/>
    </source>
</evidence>
<keyword evidence="4 6" id="KW-0862">Zinc</keyword>
<comment type="similarity">
    <text evidence="1 6">Belongs to the FHY3/FAR1 family.</text>
</comment>
<comment type="subcellular location">
    <subcellularLocation>
        <location evidence="6">Nucleus</location>
    </subcellularLocation>
</comment>
<dbReference type="PANTHER" id="PTHR31669">
    <property type="entry name" value="PROTEIN FAR1-RELATED SEQUENCE 10-RELATED"/>
    <property type="match status" value="1"/>
</dbReference>
<dbReference type="GO" id="GO:0006355">
    <property type="term" value="P:regulation of DNA-templated transcription"/>
    <property type="evidence" value="ECO:0007669"/>
    <property type="project" value="UniProtKB-UniRule"/>
</dbReference>
<evidence type="ECO:0000313" key="8">
    <source>
        <dbReference type="EMBL" id="KAG5557783.1"/>
    </source>
</evidence>
<dbReference type="Proteomes" id="UP000823749">
    <property type="component" value="Chromosome 3"/>
</dbReference>
<comment type="caution">
    <text evidence="8">The sequence shown here is derived from an EMBL/GenBank/DDBJ whole genome shotgun (WGS) entry which is preliminary data.</text>
</comment>
<dbReference type="EMBL" id="JACTNZ010000003">
    <property type="protein sequence ID" value="KAG5557783.1"/>
    <property type="molecule type" value="Genomic_DNA"/>
</dbReference>
<feature type="domain" description="SWIM-type" evidence="7">
    <location>
        <begin position="405"/>
        <end position="441"/>
    </location>
</feature>
<protein>
    <recommendedName>
        <fullName evidence="6">Protein FAR1-RELATED SEQUENCE</fullName>
    </recommendedName>
</protein>
<evidence type="ECO:0000256" key="1">
    <source>
        <dbReference type="ARBA" id="ARBA00005889"/>
    </source>
</evidence>
<dbReference type="Pfam" id="PF10551">
    <property type="entry name" value="MULE"/>
    <property type="match status" value="1"/>
</dbReference>
<evidence type="ECO:0000256" key="6">
    <source>
        <dbReference type="RuleBase" id="RU367018"/>
    </source>
</evidence>
<gene>
    <name evidence="8" type="ORF">RHGRI_007884</name>
</gene>
<dbReference type="InterPro" id="IPR018289">
    <property type="entry name" value="MULE_transposase_dom"/>
</dbReference>
<evidence type="ECO:0000256" key="3">
    <source>
        <dbReference type="ARBA" id="ARBA00022771"/>
    </source>
</evidence>
<dbReference type="InterPro" id="IPR006564">
    <property type="entry name" value="Znf_PMZ"/>
</dbReference>
<dbReference type="GO" id="GO:0008270">
    <property type="term" value="F:zinc ion binding"/>
    <property type="evidence" value="ECO:0007669"/>
    <property type="project" value="UniProtKB-UniRule"/>
</dbReference>
<sequence length="539" mass="62524">MLFVCAKEGKYVAKIENNGVVEENEETEEDGKGIPRKRARGCSTVKCGCKAHLLIKYDKWSSKWKVTVFTDAHNHPLVTPSKRMRMKSNRHMPKAVKNLTKAFHKENLGIFKVTSIFGGEHIGFDNRDCYNHLRNVRHRELDGGDAQSVLVYFRNRQAQNPQFLYAIQCDDNGRALEAMGGCPPTSIITDQDMAMKVAIAQVFPNTRHRLCIWHIKKKFVEKLSQVYFKKSKFKKDVKICIWATYRKEDFEKRWIELMKENGLESNEWLQQLYDIRESWVSVYNRGTFFAGMNTTRRSEGVNSFFDGFVTSTTNLKEFVVKDDQALKRIVKRENDEDFESEHKFRIVNDNEFLLKHGAKIYTRNVFNKFNDEMSGVFHYKVEEVGNANGIQSFIVKSKEHEVKKFEVPLDLQTYMGVCECQNFEFVGILCTHILKVFVRLDIDAIPDHFILPRWRQKANKFRIIDSEGLVHDDGKEESEALRLGHMCQESTKLACLAAPSNEAYMIYIEAMNDLSKKLLKVPKNTPNLNLIVLDPILMI</sequence>
<keyword evidence="2 6" id="KW-0479">Metal-binding</keyword>
<dbReference type="PANTHER" id="PTHR31669:SF302">
    <property type="entry name" value="PROTEIN FAR1-RELATED SEQUENCE"/>
    <property type="match status" value="1"/>
</dbReference>
<dbReference type="InterPro" id="IPR007527">
    <property type="entry name" value="Znf_SWIM"/>
</dbReference>
<dbReference type="PROSITE" id="PS50966">
    <property type="entry name" value="ZF_SWIM"/>
    <property type="match status" value="1"/>
</dbReference>
<evidence type="ECO:0000259" key="7">
    <source>
        <dbReference type="PROSITE" id="PS50966"/>
    </source>
</evidence>